<feature type="region of interest" description="Disordered" evidence="1">
    <location>
        <begin position="1"/>
        <end position="89"/>
    </location>
</feature>
<feature type="region of interest" description="Disordered" evidence="1">
    <location>
        <begin position="105"/>
        <end position="127"/>
    </location>
</feature>
<evidence type="ECO:0000313" key="3">
    <source>
        <dbReference type="Proteomes" id="UP000700596"/>
    </source>
</evidence>
<feature type="compositionally biased region" description="Basic and acidic residues" evidence="1">
    <location>
        <begin position="307"/>
        <end position="324"/>
    </location>
</feature>
<comment type="caution">
    <text evidence="2">The sequence shown here is derived from an EMBL/GenBank/DDBJ whole genome shotgun (WGS) entry which is preliminary data.</text>
</comment>
<feature type="region of interest" description="Disordered" evidence="1">
    <location>
        <begin position="183"/>
        <end position="280"/>
    </location>
</feature>
<dbReference type="OrthoDB" id="5423707at2759"/>
<dbReference type="AlphaFoldDB" id="A0A9P9IEI5"/>
<evidence type="ECO:0000256" key="1">
    <source>
        <dbReference type="SAM" id="MobiDB-lite"/>
    </source>
</evidence>
<feature type="region of interest" description="Disordered" evidence="1">
    <location>
        <begin position="307"/>
        <end position="331"/>
    </location>
</feature>
<feature type="compositionally biased region" description="Acidic residues" evidence="1">
    <location>
        <begin position="264"/>
        <end position="277"/>
    </location>
</feature>
<gene>
    <name evidence="2" type="ORF">B0J11DRAFT_536801</name>
</gene>
<sequence length="481" mass="53461">MFARVLDTARRILSRSPSVQDLREEAHESTPTPEIDADMVTTTRRGPVEGRTPRSSATKIKGKRALEPEDTPVNSKKRRKSQEVDEPVNEELNGALEEATVGYSKSPPVMEPLETSNNSEKKNKLPIRGHHSPQVVINQLSRAPEVVETSTETLEASPAHPIQENSPVTPLVDKINTVIVTPLNEQLEKEEGSPTPEATSARKGRTPGLGKKGSGTIPSDDLTSTKASSGEQIKSHFRFGSEEPVETEAVITYLPAQEQHPDIAEEDGDESDSDEAPEQVTVVSARSKAKAIEAEAARAFRAQQEREARFKRERTERIAQEKEQKRRKLEKKASEYAKLEAKRNPRTREELYDAGISNIPALLPDKLLEAAGDRRPPTPPTMVAEEDNEELRRRKLNHHIKFTERAVKPAPDVKKGSFNVHVLKDQSSSLAPAANGQSKQVRESWLRGRQRNKNISKGRRKGTIGKMERRAVGGGFIRDEN</sequence>
<dbReference type="EMBL" id="JAGMWT010000013">
    <property type="protein sequence ID" value="KAH7117826.1"/>
    <property type="molecule type" value="Genomic_DNA"/>
</dbReference>
<proteinExistence type="predicted"/>
<dbReference type="Proteomes" id="UP000700596">
    <property type="component" value="Unassembled WGS sequence"/>
</dbReference>
<dbReference type="InterPro" id="IPR013268">
    <property type="entry name" value="UTP16"/>
</dbReference>
<organism evidence="2 3">
    <name type="scientific">Dendryphion nanum</name>
    <dbReference type="NCBI Taxonomy" id="256645"/>
    <lineage>
        <taxon>Eukaryota</taxon>
        <taxon>Fungi</taxon>
        <taxon>Dikarya</taxon>
        <taxon>Ascomycota</taxon>
        <taxon>Pezizomycotina</taxon>
        <taxon>Dothideomycetes</taxon>
        <taxon>Pleosporomycetidae</taxon>
        <taxon>Pleosporales</taxon>
        <taxon>Torulaceae</taxon>
        <taxon>Dendryphion</taxon>
    </lineage>
</organism>
<feature type="region of interest" description="Disordered" evidence="1">
    <location>
        <begin position="370"/>
        <end position="389"/>
    </location>
</feature>
<dbReference type="GO" id="GO:0030515">
    <property type="term" value="F:snoRNA binding"/>
    <property type="evidence" value="ECO:0007669"/>
    <property type="project" value="InterPro"/>
</dbReference>
<feature type="compositionally biased region" description="Polar residues" evidence="1">
    <location>
        <begin position="221"/>
        <end position="232"/>
    </location>
</feature>
<dbReference type="GO" id="GO:0006364">
    <property type="term" value="P:rRNA processing"/>
    <property type="evidence" value="ECO:0007669"/>
    <property type="project" value="InterPro"/>
</dbReference>
<evidence type="ECO:0000313" key="2">
    <source>
        <dbReference type="EMBL" id="KAH7117826.1"/>
    </source>
</evidence>
<name>A0A9P9IEI5_9PLEO</name>
<protein>
    <submittedName>
        <fullName evidence="2">U3 snoRNA associated-domain-containing protein</fullName>
    </submittedName>
</protein>
<accession>A0A9P9IEI5</accession>
<reference evidence="2" key="1">
    <citation type="journal article" date="2021" name="Nat. Commun.">
        <title>Genetic determinants of endophytism in the Arabidopsis root mycobiome.</title>
        <authorList>
            <person name="Mesny F."/>
            <person name="Miyauchi S."/>
            <person name="Thiergart T."/>
            <person name="Pickel B."/>
            <person name="Atanasova L."/>
            <person name="Karlsson M."/>
            <person name="Huettel B."/>
            <person name="Barry K.W."/>
            <person name="Haridas S."/>
            <person name="Chen C."/>
            <person name="Bauer D."/>
            <person name="Andreopoulos W."/>
            <person name="Pangilinan J."/>
            <person name="LaButti K."/>
            <person name="Riley R."/>
            <person name="Lipzen A."/>
            <person name="Clum A."/>
            <person name="Drula E."/>
            <person name="Henrissat B."/>
            <person name="Kohler A."/>
            <person name="Grigoriev I.V."/>
            <person name="Martin F.M."/>
            <person name="Hacquard S."/>
        </authorList>
    </citation>
    <scope>NUCLEOTIDE SEQUENCE</scope>
    <source>
        <strain evidence="2">MPI-CAGE-CH-0243</strain>
    </source>
</reference>
<keyword evidence="3" id="KW-1185">Reference proteome</keyword>
<dbReference type="Pfam" id="PF08297">
    <property type="entry name" value="U3_snoRNA_assoc"/>
    <property type="match status" value="1"/>
</dbReference>